<dbReference type="Gene3D" id="3.30.450.20">
    <property type="entry name" value="PAS domain"/>
    <property type="match status" value="1"/>
</dbReference>
<dbReference type="SMART" id="SM00387">
    <property type="entry name" value="HATPase_c"/>
    <property type="match status" value="1"/>
</dbReference>
<keyword evidence="11" id="KW-1185">Reference proteome</keyword>
<dbReference type="Pfam" id="PF00072">
    <property type="entry name" value="Response_reg"/>
    <property type="match status" value="1"/>
</dbReference>
<dbReference type="InterPro" id="IPR011006">
    <property type="entry name" value="CheY-like_superfamily"/>
</dbReference>
<gene>
    <name evidence="10" type="ORF">IM725_00205</name>
</gene>
<dbReference type="PANTHER" id="PTHR43047:SF72">
    <property type="entry name" value="OSMOSENSING HISTIDINE PROTEIN KINASE SLN1"/>
    <property type="match status" value="1"/>
</dbReference>
<evidence type="ECO:0000259" key="8">
    <source>
        <dbReference type="PROSITE" id="PS50109"/>
    </source>
</evidence>
<dbReference type="Gene3D" id="6.10.340.10">
    <property type="match status" value="1"/>
</dbReference>
<dbReference type="Pfam" id="PF02518">
    <property type="entry name" value="HATPase_c"/>
    <property type="match status" value="1"/>
</dbReference>
<dbReference type="Gene3D" id="3.40.50.2300">
    <property type="match status" value="1"/>
</dbReference>
<protein>
    <recommendedName>
        <fullName evidence="2">histidine kinase</fullName>
        <ecNumber evidence="2">2.7.13.3</ecNumber>
    </recommendedName>
</protein>
<feature type="domain" description="Histidine kinase" evidence="8">
    <location>
        <begin position="387"/>
        <end position="603"/>
    </location>
</feature>
<name>A0ABR9SAX1_9BURK</name>
<dbReference type="PROSITE" id="PS50109">
    <property type="entry name" value="HIS_KIN"/>
    <property type="match status" value="1"/>
</dbReference>
<evidence type="ECO:0000256" key="3">
    <source>
        <dbReference type="ARBA" id="ARBA00022553"/>
    </source>
</evidence>
<dbReference type="SUPFAM" id="SSF47384">
    <property type="entry name" value="Homodimeric domain of signal transducing histidine kinase"/>
    <property type="match status" value="1"/>
</dbReference>
<dbReference type="SMART" id="SM00448">
    <property type="entry name" value="REC"/>
    <property type="match status" value="1"/>
</dbReference>
<dbReference type="SUPFAM" id="SSF52172">
    <property type="entry name" value="CheY-like"/>
    <property type="match status" value="1"/>
</dbReference>
<dbReference type="Pfam" id="PF00512">
    <property type="entry name" value="HisKA"/>
    <property type="match status" value="1"/>
</dbReference>
<feature type="modified residue" description="4-aspartylphosphate" evidence="6">
    <location>
        <position position="672"/>
    </location>
</feature>
<keyword evidence="4" id="KW-0808">Transferase</keyword>
<comment type="catalytic activity">
    <reaction evidence="1">
        <text>ATP + protein L-histidine = ADP + protein N-phospho-L-histidine.</text>
        <dbReference type="EC" id="2.7.13.3"/>
    </reaction>
</comment>
<organism evidence="10 11">
    <name type="scientific">Ramlibacter aquaticus</name>
    <dbReference type="NCBI Taxonomy" id="2780094"/>
    <lineage>
        <taxon>Bacteria</taxon>
        <taxon>Pseudomonadati</taxon>
        <taxon>Pseudomonadota</taxon>
        <taxon>Betaproteobacteria</taxon>
        <taxon>Burkholderiales</taxon>
        <taxon>Comamonadaceae</taxon>
        <taxon>Ramlibacter</taxon>
    </lineage>
</organism>
<dbReference type="PROSITE" id="PS50110">
    <property type="entry name" value="RESPONSE_REGULATORY"/>
    <property type="match status" value="1"/>
</dbReference>
<dbReference type="InterPro" id="IPR036097">
    <property type="entry name" value="HisK_dim/P_sf"/>
</dbReference>
<dbReference type="EMBL" id="JADDOJ010000001">
    <property type="protein sequence ID" value="MBE7938989.1"/>
    <property type="molecule type" value="Genomic_DNA"/>
</dbReference>
<dbReference type="InterPro" id="IPR005467">
    <property type="entry name" value="His_kinase_dom"/>
</dbReference>
<dbReference type="SMART" id="SM00388">
    <property type="entry name" value="HisKA"/>
    <property type="match status" value="1"/>
</dbReference>
<keyword evidence="7" id="KW-0472">Membrane</keyword>
<dbReference type="RefSeq" id="WP_193778539.1">
    <property type="nucleotide sequence ID" value="NZ_JADDOJ010000001.1"/>
</dbReference>
<evidence type="ECO:0000313" key="10">
    <source>
        <dbReference type="EMBL" id="MBE7938989.1"/>
    </source>
</evidence>
<keyword evidence="3 6" id="KW-0597">Phosphoprotein</keyword>
<dbReference type="EC" id="2.7.13.3" evidence="2"/>
<accession>A0ABR9SAX1</accession>
<dbReference type="InterPro" id="IPR003594">
    <property type="entry name" value="HATPase_dom"/>
</dbReference>
<keyword evidence="7" id="KW-0812">Transmembrane</keyword>
<dbReference type="InterPro" id="IPR003661">
    <property type="entry name" value="HisK_dim/P_dom"/>
</dbReference>
<dbReference type="SUPFAM" id="SSF55874">
    <property type="entry name" value="ATPase domain of HSP90 chaperone/DNA topoisomerase II/histidine kinase"/>
    <property type="match status" value="1"/>
</dbReference>
<dbReference type="InterPro" id="IPR036890">
    <property type="entry name" value="HATPase_C_sf"/>
</dbReference>
<dbReference type="InterPro" id="IPR001789">
    <property type="entry name" value="Sig_transdc_resp-reg_receiver"/>
</dbReference>
<evidence type="ECO:0000256" key="6">
    <source>
        <dbReference type="PROSITE-ProRule" id="PRU00169"/>
    </source>
</evidence>
<feature type="transmembrane region" description="Helical" evidence="7">
    <location>
        <begin position="283"/>
        <end position="306"/>
    </location>
</feature>
<evidence type="ECO:0000256" key="2">
    <source>
        <dbReference type="ARBA" id="ARBA00012438"/>
    </source>
</evidence>
<dbReference type="PRINTS" id="PR00344">
    <property type="entry name" value="BCTRLSENSOR"/>
</dbReference>
<dbReference type="PANTHER" id="PTHR43047">
    <property type="entry name" value="TWO-COMPONENT HISTIDINE PROTEIN KINASE"/>
    <property type="match status" value="1"/>
</dbReference>
<dbReference type="CDD" id="cd00082">
    <property type="entry name" value="HisKA"/>
    <property type="match status" value="1"/>
</dbReference>
<dbReference type="CDD" id="cd17580">
    <property type="entry name" value="REC_2_DhkD-like"/>
    <property type="match status" value="1"/>
</dbReference>
<dbReference type="InterPro" id="IPR004358">
    <property type="entry name" value="Sig_transdc_His_kin-like_C"/>
</dbReference>
<evidence type="ECO:0000259" key="9">
    <source>
        <dbReference type="PROSITE" id="PS50110"/>
    </source>
</evidence>
<feature type="transmembrane region" description="Helical" evidence="7">
    <location>
        <begin position="21"/>
        <end position="40"/>
    </location>
</feature>
<evidence type="ECO:0000256" key="7">
    <source>
        <dbReference type="SAM" id="Phobius"/>
    </source>
</evidence>
<dbReference type="Proteomes" id="UP000715965">
    <property type="component" value="Unassembled WGS sequence"/>
</dbReference>
<reference evidence="10 11" key="1">
    <citation type="submission" date="2020-10" db="EMBL/GenBank/DDBJ databases">
        <title>Draft genome of Ramlibacter aquaticus LMG 30558.</title>
        <authorList>
            <person name="Props R."/>
        </authorList>
    </citation>
    <scope>NUCLEOTIDE SEQUENCE [LARGE SCALE GENOMIC DNA]</scope>
    <source>
        <strain evidence="10 11">LMG 30558</strain>
    </source>
</reference>
<dbReference type="Gene3D" id="3.30.565.10">
    <property type="entry name" value="Histidine kinase-like ATPase, C-terminal domain"/>
    <property type="match status" value="1"/>
</dbReference>
<evidence type="ECO:0000256" key="5">
    <source>
        <dbReference type="ARBA" id="ARBA00022777"/>
    </source>
</evidence>
<evidence type="ECO:0000256" key="1">
    <source>
        <dbReference type="ARBA" id="ARBA00000085"/>
    </source>
</evidence>
<keyword evidence="7" id="KW-1133">Transmembrane helix</keyword>
<comment type="caution">
    <text evidence="10">The sequence shown here is derived from an EMBL/GenBank/DDBJ whole genome shotgun (WGS) entry which is preliminary data.</text>
</comment>
<feature type="domain" description="Response regulatory" evidence="9">
    <location>
        <begin position="623"/>
        <end position="737"/>
    </location>
</feature>
<dbReference type="CDD" id="cd18774">
    <property type="entry name" value="PDC2_HK_sensor"/>
    <property type="match status" value="1"/>
</dbReference>
<dbReference type="Gene3D" id="1.10.287.130">
    <property type="match status" value="1"/>
</dbReference>
<evidence type="ECO:0000256" key="4">
    <source>
        <dbReference type="ARBA" id="ARBA00022679"/>
    </source>
</evidence>
<sequence length="743" mass="78615">MGRSPPETPPPVPARPLRLRLLLLAAGGMLPLALLLGWGVNHIIEEQRAAAFRSVLDLSRALGTAVDSELHSVQAVLDTLAMSDELEQADLRSFYQLARRTSAQLGWRQLILADGQGRILMRSADPFGTAAPPNLDPESAQRVLDTRAPAVSRVVPSPLEGQDAFVVRVPVLRSGQVVYVLSAVLPTDLVRRVLTRQQIPAGSVATVLDRAGRRVARSRRSPASSPSASLQALLARGVPQGVGLTRTLEGVESFTGYSRLPGSGWVVAVGSSVTDAERGLHGLTLAVVVGLVASLALSGMLSWLLARRVVEPIESLAQAATALGRGEPVAVDRMDIAELRRVAQALLDAAVDRDRSATERESLTQKLQDALRMAEAASRSKDEFLAMLGHELRNPLAPIATAVQVMALKGDDSTAPERRIIERQLVHVTRLVDDLLDISRITSGRLAIRHDPVAIGTLIAQVVEALRPSVPGRELVLAMDAAAAGAWVSGDEVRLVQVFNNLLVNAVKFTRAGGCIRVRAQVDGAWFQAQVEDDGEGIAQADLERVFGLFYQAPQSADRARGGLGLGLPIVRSLVEMQGGEVMASSAGSGQGSCFTLRLPLCEPPAPAASPPPVAAAAPQGLGVLVVDDNEDAADTCASFLDLHGLQVQVAYDPAQALAALGRSRIDIAVLDIGLPGMSGYELATRLRAAGYRGRLVALTGYGQEADRALSRQYGFDAHLTKPVAPPELLALLQRLAGAAKGS</sequence>
<evidence type="ECO:0000313" key="11">
    <source>
        <dbReference type="Proteomes" id="UP000715965"/>
    </source>
</evidence>
<proteinExistence type="predicted"/>
<keyword evidence="5" id="KW-0418">Kinase</keyword>